<evidence type="ECO:0000313" key="2">
    <source>
        <dbReference type="Proteomes" id="UP001501570"/>
    </source>
</evidence>
<evidence type="ECO:0000313" key="1">
    <source>
        <dbReference type="EMBL" id="GAA5185865.1"/>
    </source>
</evidence>
<dbReference type="EMBL" id="BAABJQ010000007">
    <property type="protein sequence ID" value="GAA5185865.1"/>
    <property type="molecule type" value="Genomic_DNA"/>
</dbReference>
<proteinExistence type="predicted"/>
<protein>
    <submittedName>
        <fullName evidence="1">Uncharacterized protein</fullName>
    </submittedName>
</protein>
<reference evidence="2" key="1">
    <citation type="journal article" date="2019" name="Int. J. Syst. Evol. Microbiol.">
        <title>The Global Catalogue of Microorganisms (GCM) 10K type strain sequencing project: providing services to taxonomists for standard genome sequencing and annotation.</title>
        <authorList>
            <consortium name="The Broad Institute Genomics Platform"/>
            <consortium name="The Broad Institute Genome Sequencing Center for Infectious Disease"/>
            <person name="Wu L."/>
            <person name="Ma J."/>
        </authorList>
    </citation>
    <scope>NUCLEOTIDE SEQUENCE [LARGE SCALE GENOMIC DNA]</scope>
    <source>
        <strain evidence="2">JCM 18304</strain>
    </source>
</reference>
<comment type="caution">
    <text evidence="1">The sequence shown here is derived from an EMBL/GenBank/DDBJ whole genome shotgun (WGS) entry which is preliminary data.</text>
</comment>
<keyword evidence="2" id="KW-1185">Reference proteome</keyword>
<name>A0ABP9RSB0_9ACTN</name>
<gene>
    <name evidence="1" type="ORF">GCM10023322_30890</name>
</gene>
<accession>A0ABP9RSB0</accession>
<sequence>MPDAYVTVRRVCRCVLARLPTTQPGLAMADSRGDLVAGAMVRSDPNASLFARISDPLTLVDNGEEVLSDG</sequence>
<dbReference type="Proteomes" id="UP001501570">
    <property type="component" value="Unassembled WGS sequence"/>
</dbReference>
<organism evidence="1 2">
    <name type="scientific">Rugosimonospora acidiphila</name>
    <dbReference type="NCBI Taxonomy" id="556531"/>
    <lineage>
        <taxon>Bacteria</taxon>
        <taxon>Bacillati</taxon>
        <taxon>Actinomycetota</taxon>
        <taxon>Actinomycetes</taxon>
        <taxon>Micromonosporales</taxon>
        <taxon>Micromonosporaceae</taxon>
        <taxon>Rugosimonospora</taxon>
    </lineage>
</organism>